<evidence type="ECO:0000259" key="1">
    <source>
        <dbReference type="Pfam" id="PF01272"/>
    </source>
</evidence>
<dbReference type="GO" id="GO:0016301">
    <property type="term" value="F:kinase activity"/>
    <property type="evidence" value="ECO:0007669"/>
    <property type="project" value="UniProtKB-KW"/>
</dbReference>
<dbReference type="GO" id="GO:0032784">
    <property type="term" value="P:regulation of DNA-templated transcription elongation"/>
    <property type="evidence" value="ECO:0007669"/>
    <property type="project" value="InterPro"/>
</dbReference>
<dbReference type="NCBIfam" id="NF004396">
    <property type="entry name" value="PRK05753.1"/>
    <property type="match status" value="1"/>
</dbReference>
<keyword evidence="3" id="KW-0808">Transferase</keyword>
<dbReference type="PANTHER" id="PTHR30437">
    <property type="entry name" value="TRANSCRIPTION ELONGATION FACTOR GREA"/>
    <property type="match status" value="1"/>
</dbReference>
<dbReference type="Gene3D" id="1.10.286.20">
    <property type="match status" value="1"/>
</dbReference>
<dbReference type="AlphaFoldDB" id="A0A5B9DSX7"/>
<gene>
    <name evidence="3" type="ORF">FNA67_18520</name>
</gene>
<feature type="domain" description="Regulator of nucleoside diphosphate kinase N-terminal" evidence="2">
    <location>
        <begin position="11"/>
        <end position="51"/>
    </location>
</feature>
<dbReference type="InterPro" id="IPR023459">
    <property type="entry name" value="Tscrpt_elong_fac_GreA/B_fam"/>
</dbReference>
<dbReference type="InterPro" id="IPR001437">
    <property type="entry name" value="Tscrpt_elong_fac_GreA/B_C"/>
</dbReference>
<dbReference type="GO" id="GO:0003677">
    <property type="term" value="F:DNA binding"/>
    <property type="evidence" value="ECO:0007669"/>
    <property type="project" value="InterPro"/>
</dbReference>
<organism evidence="3 4">
    <name type="scientific">Paradevosia tibetensis</name>
    <dbReference type="NCBI Taxonomy" id="1447062"/>
    <lineage>
        <taxon>Bacteria</taxon>
        <taxon>Pseudomonadati</taxon>
        <taxon>Pseudomonadota</taxon>
        <taxon>Alphaproteobacteria</taxon>
        <taxon>Hyphomicrobiales</taxon>
        <taxon>Devosiaceae</taxon>
        <taxon>Paradevosia</taxon>
    </lineage>
</organism>
<dbReference type="GO" id="GO:0070063">
    <property type="term" value="F:RNA polymerase binding"/>
    <property type="evidence" value="ECO:0007669"/>
    <property type="project" value="InterPro"/>
</dbReference>
<dbReference type="InterPro" id="IPR029462">
    <property type="entry name" value="Rnk_N"/>
</dbReference>
<dbReference type="Pfam" id="PF14760">
    <property type="entry name" value="Rnk_N"/>
    <property type="match status" value="1"/>
</dbReference>
<keyword evidence="4" id="KW-1185">Reference proteome</keyword>
<dbReference type="KEGG" id="yti:FNA67_18520"/>
<proteinExistence type="predicted"/>
<dbReference type="SUPFAM" id="SSF54534">
    <property type="entry name" value="FKBP-like"/>
    <property type="match status" value="1"/>
</dbReference>
<dbReference type="Proteomes" id="UP000321062">
    <property type="component" value="Chromosome"/>
</dbReference>
<dbReference type="Gene3D" id="3.10.50.30">
    <property type="entry name" value="Transcription elongation factor, GreA/GreB, C-terminal domain"/>
    <property type="match status" value="1"/>
</dbReference>
<dbReference type="PANTHER" id="PTHR30437:SF5">
    <property type="entry name" value="REGULATOR OF NUCLEOSIDE DIPHOSPHATE KINASE"/>
    <property type="match status" value="1"/>
</dbReference>
<dbReference type="InterPro" id="IPR036953">
    <property type="entry name" value="GreA/GreB_C_sf"/>
</dbReference>
<dbReference type="Pfam" id="PF01272">
    <property type="entry name" value="GreA_GreB"/>
    <property type="match status" value="1"/>
</dbReference>
<evidence type="ECO:0000313" key="3">
    <source>
        <dbReference type="EMBL" id="QEE22045.1"/>
    </source>
</evidence>
<keyword evidence="3" id="KW-0418">Kinase</keyword>
<feature type="domain" description="Transcription elongation factor GreA/GreB C-terminal" evidence="1">
    <location>
        <begin position="58"/>
        <end position="131"/>
    </location>
</feature>
<accession>A0A5B9DSX7</accession>
<dbReference type="GO" id="GO:0006354">
    <property type="term" value="P:DNA-templated transcription elongation"/>
    <property type="evidence" value="ECO:0007669"/>
    <property type="project" value="TreeGrafter"/>
</dbReference>
<evidence type="ECO:0000259" key="2">
    <source>
        <dbReference type="Pfam" id="PF14760"/>
    </source>
</evidence>
<name>A0A5B9DSX7_9HYPH</name>
<dbReference type="OrthoDB" id="192847at2"/>
<protein>
    <submittedName>
        <fullName evidence="3">Nucleoside diphosphate kinase regulator</fullName>
    </submittedName>
</protein>
<dbReference type="EMBL" id="CP041690">
    <property type="protein sequence ID" value="QEE22045.1"/>
    <property type="molecule type" value="Genomic_DNA"/>
</dbReference>
<evidence type="ECO:0000313" key="4">
    <source>
        <dbReference type="Proteomes" id="UP000321062"/>
    </source>
</evidence>
<sequence>MASLTNYDLKPSLVLSETDHKQLTVLALAGLNTSSDAADDLLYEIERARVVPEKDFPAEVVCMGSTVTYRPDNGTDRTVTLVYPADADISEGRISVLTPIGTALIGLAQGQSITWVARDARKHALTVLSVTHQS</sequence>
<reference evidence="3 4" key="1">
    <citation type="journal article" date="2015" name="Int. J. Syst. Evol. Microbiol.">
        <title>Youhaiella tibetensis gen. nov., sp. nov., isolated from subsurface sediment.</title>
        <authorList>
            <person name="Wang Y.X."/>
            <person name="Huang F.Q."/>
            <person name="Nogi Y."/>
            <person name="Pang S.J."/>
            <person name="Wang P.K."/>
            <person name="Lv J."/>
        </authorList>
    </citation>
    <scope>NUCLEOTIDE SEQUENCE [LARGE SCALE GENOMIC DNA]</scope>
    <source>
        <strain evidence="4">fig4</strain>
    </source>
</reference>
<dbReference type="RefSeq" id="WP_147657501.1">
    <property type="nucleotide sequence ID" value="NZ_BMFM01000002.1"/>
</dbReference>